<reference evidence="1 2" key="1">
    <citation type="submission" date="2020-08" db="EMBL/GenBank/DDBJ databases">
        <title>Genomic Encyclopedia of Type Strains, Phase IV (KMG-IV): sequencing the most valuable type-strain genomes for metagenomic binning, comparative biology and taxonomic classification.</title>
        <authorList>
            <person name="Goeker M."/>
        </authorList>
    </citation>
    <scope>NUCLEOTIDE SEQUENCE [LARGE SCALE GENOMIC DNA]</scope>
    <source>
        <strain evidence="1 2">DSM 27568</strain>
    </source>
</reference>
<dbReference type="InterPro" id="IPR027417">
    <property type="entry name" value="P-loop_NTPase"/>
</dbReference>
<keyword evidence="1" id="KW-0808">Transferase</keyword>
<dbReference type="EMBL" id="JACIDY010000011">
    <property type="protein sequence ID" value="MBB3941599.1"/>
    <property type="molecule type" value="Genomic_DNA"/>
</dbReference>
<dbReference type="SUPFAM" id="SSF52540">
    <property type="entry name" value="P-loop containing nucleoside triphosphate hydrolases"/>
    <property type="match status" value="1"/>
</dbReference>
<keyword evidence="2" id="KW-1185">Reference proteome</keyword>
<accession>A0A7W6C178</accession>
<comment type="caution">
    <text evidence="1">The sequence shown here is derived from an EMBL/GenBank/DDBJ whole genome shotgun (WGS) entry which is preliminary data.</text>
</comment>
<sequence length="257" mass="28236">MTLSTLPPAAKTYSSLDAALDQRWSHDGVALAPCVALVGCDGSGKSSLARDLTAMLDQEAPTRSMYLGTGTGDLGRRIGQLPLIGGLVERFLSAEASKAHARSDERLPGLPTALVMFAFSLARRRRFARMLDLRRHGIRVVSDRYPQAELPGRFDGPSLAWTRRGSALVERLARRERDIYEDMAAFRPDLVIRLNVDIDTALARKADHDRELLQSKLATVPTLCFAGARIVDVDATRPYSEVLATVHDLMRREALAA</sequence>
<name>A0A7W6C178_9SPHN</name>
<gene>
    <name evidence="1" type="ORF">GGR39_003280</name>
</gene>
<protein>
    <submittedName>
        <fullName evidence="1">Thymidylate kinase</fullName>
    </submittedName>
</protein>
<proteinExistence type="predicted"/>
<dbReference type="AlphaFoldDB" id="A0A7W6C178"/>
<dbReference type="Gene3D" id="3.40.50.300">
    <property type="entry name" value="P-loop containing nucleotide triphosphate hydrolases"/>
    <property type="match status" value="1"/>
</dbReference>
<dbReference type="Proteomes" id="UP000561459">
    <property type="component" value="Unassembled WGS sequence"/>
</dbReference>
<organism evidence="1 2">
    <name type="scientific">Novosphingobium fluoreni</name>
    <dbReference type="NCBI Taxonomy" id="1391222"/>
    <lineage>
        <taxon>Bacteria</taxon>
        <taxon>Pseudomonadati</taxon>
        <taxon>Pseudomonadota</taxon>
        <taxon>Alphaproteobacteria</taxon>
        <taxon>Sphingomonadales</taxon>
        <taxon>Sphingomonadaceae</taxon>
        <taxon>Novosphingobium</taxon>
    </lineage>
</organism>
<keyword evidence="1" id="KW-0418">Kinase</keyword>
<dbReference type="RefSeq" id="WP_183618692.1">
    <property type="nucleotide sequence ID" value="NZ_JACIDY010000011.1"/>
</dbReference>
<evidence type="ECO:0000313" key="2">
    <source>
        <dbReference type="Proteomes" id="UP000561459"/>
    </source>
</evidence>
<evidence type="ECO:0000313" key="1">
    <source>
        <dbReference type="EMBL" id="MBB3941599.1"/>
    </source>
</evidence>
<dbReference type="GO" id="GO:0016301">
    <property type="term" value="F:kinase activity"/>
    <property type="evidence" value="ECO:0007669"/>
    <property type="project" value="UniProtKB-KW"/>
</dbReference>